<dbReference type="SUPFAM" id="SSF103612">
    <property type="entry name" value="SBT domain"/>
    <property type="match status" value="1"/>
</dbReference>
<dbReference type="GO" id="GO:0003677">
    <property type="term" value="F:DNA binding"/>
    <property type="evidence" value="ECO:0007669"/>
    <property type="project" value="InterPro"/>
</dbReference>
<organism evidence="5 6">
    <name type="scientific">Lupinus albus</name>
    <name type="common">White lupine</name>
    <name type="synonym">Lupinus termis</name>
    <dbReference type="NCBI Taxonomy" id="3870"/>
    <lineage>
        <taxon>Eukaryota</taxon>
        <taxon>Viridiplantae</taxon>
        <taxon>Streptophyta</taxon>
        <taxon>Embryophyta</taxon>
        <taxon>Tracheophyta</taxon>
        <taxon>Spermatophyta</taxon>
        <taxon>Magnoliopsida</taxon>
        <taxon>eudicotyledons</taxon>
        <taxon>Gunneridae</taxon>
        <taxon>Pentapetalae</taxon>
        <taxon>rosids</taxon>
        <taxon>fabids</taxon>
        <taxon>Fabales</taxon>
        <taxon>Fabaceae</taxon>
        <taxon>Papilionoideae</taxon>
        <taxon>50 kb inversion clade</taxon>
        <taxon>genistoids sensu lato</taxon>
        <taxon>core genistoids</taxon>
        <taxon>Genisteae</taxon>
        <taxon>Lupinus</taxon>
    </lineage>
</organism>
<name>A0A6A5M6I1_LUPAL</name>
<proteinExistence type="predicted"/>
<sequence>MEWNSKSLGQWEWEENLFFFNGKASENPKLQSTTNWSSEADKEINVELLYPSEVSVFCESELIHASSSRSSKSVSINSSWNEDSKISMFTLEGSEHDDSTGKKEEQVETSAAQEPSSVSGEPPFLTLKLGKRLYFEDVSTGSDSKKCKSNGQKLQHPSCQVEGCGLDLSYAKAYHRNHRVCENHSKSPKELIFGSECRFCQQCSRFHGLLEFDDKKRSCRRRLSDHNARRRKPHPHTLSSSPYDGRKLMSPFAYSRNATNLACQDIHSSKFPHTKDFLMKPEKAFNKIPSTINMISDNSSGLLTSKGIAIKSTITGIEDPITSSDLNATQVVNRALSLLSNNSSWGAAYESESFSIECSNRTTNTNHQPITTHAAMSHHLLPFASSEYWNTNQQPANSSICIPSYSDSDNSTHFQGFQLWYTPYESGFPCNQLD</sequence>
<comment type="caution">
    <text evidence="5">The sequence shown here is derived from an EMBL/GenBank/DDBJ whole genome shotgun (WGS) entry which is preliminary data.</text>
</comment>
<dbReference type="InterPro" id="IPR044817">
    <property type="entry name" value="SBP-like"/>
</dbReference>
<dbReference type="OrthoDB" id="514967at2759"/>
<feature type="region of interest" description="Disordered" evidence="4">
    <location>
        <begin position="93"/>
        <end position="121"/>
    </location>
</feature>
<feature type="compositionally biased region" description="Polar residues" evidence="4">
    <location>
        <begin position="108"/>
        <end position="119"/>
    </location>
</feature>
<dbReference type="Pfam" id="PF03110">
    <property type="entry name" value="SBP"/>
    <property type="match status" value="1"/>
</dbReference>
<dbReference type="PANTHER" id="PTHR31251:SF199">
    <property type="entry name" value="TRANSCRIPTION FACTOR SBP FAMILY-RELATED"/>
    <property type="match status" value="1"/>
</dbReference>
<evidence type="ECO:0000256" key="4">
    <source>
        <dbReference type="SAM" id="MobiDB-lite"/>
    </source>
</evidence>
<dbReference type="GO" id="GO:0005634">
    <property type="term" value="C:nucleus"/>
    <property type="evidence" value="ECO:0007669"/>
    <property type="project" value="InterPro"/>
</dbReference>
<keyword evidence="3" id="KW-0862">Zinc</keyword>
<dbReference type="EMBL" id="WOCE01000008">
    <property type="protein sequence ID" value="KAE9607971.1"/>
    <property type="molecule type" value="Genomic_DNA"/>
</dbReference>
<evidence type="ECO:0000313" key="6">
    <source>
        <dbReference type="Proteomes" id="UP000447434"/>
    </source>
</evidence>
<dbReference type="Proteomes" id="UP000447434">
    <property type="component" value="Chromosome 8"/>
</dbReference>
<evidence type="ECO:0000256" key="3">
    <source>
        <dbReference type="ARBA" id="ARBA00022833"/>
    </source>
</evidence>
<gene>
    <name evidence="5" type="ORF">Lalb_Chr08g0230591</name>
</gene>
<dbReference type="AlphaFoldDB" id="A0A6A5M6I1"/>
<dbReference type="GO" id="GO:0008270">
    <property type="term" value="F:zinc ion binding"/>
    <property type="evidence" value="ECO:0007669"/>
    <property type="project" value="UniProtKB-KW"/>
</dbReference>
<dbReference type="InterPro" id="IPR036893">
    <property type="entry name" value="SBP_sf"/>
</dbReference>
<dbReference type="InterPro" id="IPR004333">
    <property type="entry name" value="SBP_dom"/>
</dbReference>
<dbReference type="Gene3D" id="4.10.1100.10">
    <property type="entry name" value="Transcription factor, SBP-box domain"/>
    <property type="match status" value="1"/>
</dbReference>
<feature type="region of interest" description="Disordered" evidence="4">
    <location>
        <begin position="223"/>
        <end position="244"/>
    </location>
</feature>
<dbReference type="PANTHER" id="PTHR31251">
    <property type="entry name" value="SQUAMOSA PROMOTER-BINDING-LIKE PROTEIN 4"/>
    <property type="match status" value="1"/>
</dbReference>
<reference evidence="6" key="1">
    <citation type="journal article" date="2020" name="Nat. Commun.">
        <title>Genome sequence of the cluster root forming white lupin.</title>
        <authorList>
            <person name="Hufnagel B."/>
            <person name="Marques A."/>
            <person name="Soriano A."/>
            <person name="Marques L."/>
            <person name="Divol F."/>
            <person name="Doumas P."/>
            <person name="Sallet E."/>
            <person name="Mancinotti D."/>
            <person name="Carrere S."/>
            <person name="Marande W."/>
            <person name="Arribat S."/>
            <person name="Keller J."/>
            <person name="Huneau C."/>
            <person name="Blein T."/>
            <person name="Aime D."/>
            <person name="Laguerre M."/>
            <person name="Taylor J."/>
            <person name="Schubert V."/>
            <person name="Nelson M."/>
            <person name="Geu-Flores F."/>
            <person name="Crespi M."/>
            <person name="Gallardo-Guerrero K."/>
            <person name="Delaux P.-M."/>
            <person name="Salse J."/>
            <person name="Berges H."/>
            <person name="Guyot R."/>
            <person name="Gouzy J."/>
            <person name="Peret B."/>
        </authorList>
    </citation>
    <scope>NUCLEOTIDE SEQUENCE [LARGE SCALE GENOMIC DNA]</scope>
    <source>
        <strain evidence="6">cv. Amiga</strain>
    </source>
</reference>
<keyword evidence="6" id="KW-1185">Reference proteome</keyword>
<evidence type="ECO:0000313" key="5">
    <source>
        <dbReference type="EMBL" id="KAE9607971.1"/>
    </source>
</evidence>
<keyword evidence="2" id="KW-0863">Zinc-finger</keyword>
<feature type="compositionally biased region" description="Basic and acidic residues" evidence="4">
    <location>
        <begin position="93"/>
        <end position="106"/>
    </location>
</feature>
<keyword evidence="1" id="KW-0479">Metal-binding</keyword>
<dbReference type="PROSITE" id="PS51141">
    <property type="entry name" value="ZF_SBP"/>
    <property type="match status" value="1"/>
</dbReference>
<protein>
    <submittedName>
        <fullName evidence="5">Putative transcription factor SBP family</fullName>
    </submittedName>
</protein>
<evidence type="ECO:0000256" key="1">
    <source>
        <dbReference type="ARBA" id="ARBA00022723"/>
    </source>
</evidence>
<evidence type="ECO:0000256" key="2">
    <source>
        <dbReference type="ARBA" id="ARBA00022771"/>
    </source>
</evidence>
<accession>A0A6A5M6I1</accession>